<name>A0ABS9IZN7_9FLAO</name>
<dbReference type="EMBL" id="JAETXX010000001">
    <property type="protein sequence ID" value="MCF8713649.1"/>
    <property type="molecule type" value="Genomic_DNA"/>
</dbReference>
<dbReference type="Proteomes" id="UP000829517">
    <property type="component" value="Unassembled WGS sequence"/>
</dbReference>
<sequence length="156" mass="18589">MSRKHSFKLTLSNNVTEKQGINYLIEEETGFFKIDKEMKRELLDRVNIPHNFLQSFDMVYIPKLKGIVFEKDYIETHLDEILFIELKTTKKYLPDNPKGFFFGATENEFNFGKLLGDRFRFCFVSLNEKSPSYAMLTIEELEKIIRNKRIQFQINL</sequence>
<organism evidence="1 2">
    <name type="scientific">Joostella atrarenae</name>
    <dbReference type="NCBI Taxonomy" id="679257"/>
    <lineage>
        <taxon>Bacteria</taxon>
        <taxon>Pseudomonadati</taxon>
        <taxon>Bacteroidota</taxon>
        <taxon>Flavobacteriia</taxon>
        <taxon>Flavobacteriales</taxon>
        <taxon>Flavobacteriaceae</taxon>
        <taxon>Joostella</taxon>
    </lineage>
</organism>
<keyword evidence="2" id="KW-1185">Reference proteome</keyword>
<gene>
    <name evidence="1" type="ORF">JM658_02320</name>
</gene>
<evidence type="ECO:0000313" key="1">
    <source>
        <dbReference type="EMBL" id="MCF8713649.1"/>
    </source>
</evidence>
<proteinExistence type="predicted"/>
<evidence type="ECO:0000313" key="2">
    <source>
        <dbReference type="Proteomes" id="UP000829517"/>
    </source>
</evidence>
<reference evidence="1 2" key="1">
    <citation type="submission" date="2021-01" db="EMBL/GenBank/DDBJ databases">
        <title>Genome sequencing of Joostella atrarenae M1-2 (= KCTC 23194).</title>
        <authorList>
            <person name="Zakaria M.R."/>
            <person name="Lam M.Q."/>
            <person name="Chong C.S."/>
        </authorList>
    </citation>
    <scope>NUCLEOTIDE SEQUENCE [LARGE SCALE GENOMIC DNA]</scope>
    <source>
        <strain evidence="1 2">M1-2</strain>
    </source>
</reference>
<dbReference type="RefSeq" id="WP_236957612.1">
    <property type="nucleotide sequence ID" value="NZ_JAETXX010000001.1"/>
</dbReference>
<protein>
    <submittedName>
        <fullName evidence="1">Uncharacterized protein</fullName>
    </submittedName>
</protein>
<accession>A0ABS9IZN7</accession>
<comment type="caution">
    <text evidence="1">The sequence shown here is derived from an EMBL/GenBank/DDBJ whole genome shotgun (WGS) entry which is preliminary data.</text>
</comment>